<sequence length="76" mass="8639">MEEKFGLHAAFDFNRDSLAYDLSSTFFHLLRNGIGRTQILNQKPKTFSLETTKVCKIFRIIAGLMTAKAIDAESRN</sequence>
<protein>
    <submittedName>
        <fullName evidence="1">Uncharacterized protein</fullName>
    </submittedName>
</protein>
<evidence type="ECO:0000313" key="2">
    <source>
        <dbReference type="Proteomes" id="UP000266669"/>
    </source>
</evidence>
<accession>A0A8B3CNG7</accession>
<evidence type="ECO:0000313" key="1">
    <source>
        <dbReference type="EMBL" id="RHX84800.1"/>
    </source>
</evidence>
<comment type="caution">
    <text evidence="1">The sequence shown here is derived from an EMBL/GenBank/DDBJ whole genome shotgun (WGS) entry which is preliminary data.</text>
</comment>
<reference evidence="2" key="1">
    <citation type="submission" date="2018-05" db="EMBL/GenBank/DDBJ databases">
        <title>Leptospira yasudae sp. nov. and Leptospira stimsonii sp. nov., two pathogenic species of the genus Leptospira isolated from environmental sources.</title>
        <authorList>
            <person name="Casanovas-Massana A."/>
            <person name="Hamond C."/>
            <person name="Santos L.A."/>
            <person name="Hacker K.P."/>
            <person name="Balassiano I."/>
            <person name="Medeiros M.A."/>
            <person name="Reis M.G."/>
            <person name="Ko A.I."/>
            <person name="Wunder E.A."/>
        </authorList>
    </citation>
    <scope>NUCLEOTIDE SEQUENCE [LARGE SCALE GENOMIC DNA]</scope>
    <source>
        <strain evidence="2">AMB6-RJ</strain>
    </source>
</reference>
<dbReference type="Proteomes" id="UP000266669">
    <property type="component" value="Unassembled WGS sequence"/>
</dbReference>
<proteinExistence type="predicted"/>
<gene>
    <name evidence="1" type="ORF">DLM78_15275</name>
</gene>
<organism evidence="1 2">
    <name type="scientific">Leptospira stimsonii</name>
    <dbReference type="NCBI Taxonomy" id="2202203"/>
    <lineage>
        <taxon>Bacteria</taxon>
        <taxon>Pseudomonadati</taxon>
        <taxon>Spirochaetota</taxon>
        <taxon>Spirochaetia</taxon>
        <taxon>Leptospirales</taxon>
        <taxon>Leptospiraceae</taxon>
        <taxon>Leptospira</taxon>
    </lineage>
</organism>
<dbReference type="AlphaFoldDB" id="A0A8B3CNG7"/>
<dbReference type="EMBL" id="QHCS01000004">
    <property type="protein sequence ID" value="RHX84800.1"/>
    <property type="molecule type" value="Genomic_DNA"/>
</dbReference>
<name>A0A8B3CNG7_9LEPT</name>